<dbReference type="CDD" id="cd16015">
    <property type="entry name" value="LTA_synthase"/>
    <property type="match status" value="1"/>
</dbReference>
<evidence type="ECO:0000256" key="1">
    <source>
        <dbReference type="ARBA" id="ARBA00004651"/>
    </source>
</evidence>
<feature type="transmembrane region" description="Helical" evidence="7">
    <location>
        <begin position="318"/>
        <end position="337"/>
    </location>
</feature>
<evidence type="ECO:0000256" key="2">
    <source>
        <dbReference type="ARBA" id="ARBA00004936"/>
    </source>
</evidence>
<keyword evidence="10" id="KW-1185">Reference proteome</keyword>
<feature type="transmembrane region" description="Helical" evidence="7">
    <location>
        <begin position="44"/>
        <end position="61"/>
    </location>
</feature>
<keyword evidence="6 7" id="KW-0472">Membrane</keyword>
<evidence type="ECO:0000256" key="7">
    <source>
        <dbReference type="SAM" id="Phobius"/>
    </source>
</evidence>
<evidence type="ECO:0000256" key="3">
    <source>
        <dbReference type="ARBA" id="ARBA00022475"/>
    </source>
</evidence>
<feature type="transmembrane region" description="Helical" evidence="7">
    <location>
        <begin position="364"/>
        <end position="387"/>
    </location>
</feature>
<dbReference type="Gene3D" id="3.40.720.10">
    <property type="entry name" value="Alkaline Phosphatase, subunit A"/>
    <property type="match status" value="1"/>
</dbReference>
<evidence type="ECO:0000256" key="4">
    <source>
        <dbReference type="ARBA" id="ARBA00022692"/>
    </source>
</evidence>
<keyword evidence="3" id="KW-1003">Cell membrane</keyword>
<reference evidence="9 10" key="1">
    <citation type="submission" date="2017-12" db="EMBL/GenBank/DDBJ databases">
        <title>Complete genome sequence of Herbivorax saccincola GGR1, a novel Cellulosome-producing hydrolytic bacterium in a thermophilic biogas plant, established by Illumina and Nanopore MinION sequencing.</title>
        <authorList>
            <person name="Pechtl A."/>
            <person name="Ruckert C."/>
            <person name="Koeck D.E."/>
            <person name="Maus I."/>
            <person name="Winkler A."/>
            <person name="Kalinowski J."/>
            <person name="Puhler A."/>
            <person name="Schwarz W.W."/>
            <person name="Zverlov V.V."/>
            <person name="Schluter A."/>
            <person name="Liebl W."/>
        </authorList>
    </citation>
    <scope>NUCLEOTIDE SEQUENCE [LARGE SCALE GENOMIC DNA]</scope>
    <source>
        <strain evidence="10">SR1</strain>
    </source>
</reference>
<dbReference type="PANTHER" id="PTHR47371">
    <property type="entry name" value="LIPOTEICHOIC ACID SYNTHASE"/>
    <property type="match status" value="1"/>
</dbReference>
<comment type="subcellular location">
    <subcellularLocation>
        <location evidence="1">Cell membrane</location>
        <topology evidence="1">Multi-pass membrane protein</topology>
    </subcellularLocation>
</comment>
<feature type="transmembrane region" description="Helical" evidence="7">
    <location>
        <begin position="260"/>
        <end position="281"/>
    </location>
</feature>
<sequence length="841" mass="97797">MKHSKFSRIFLKIKNHISTILIIIFLLLASLVDYIILYGQKTSALIMLIISACIFFAAQSNFKMGKKAVFAVLAVNLPILILSIKTRIYIFNILMLSYTLWYIITPYVIKFKRFYSVFLPALLILSYLIPFSNMMFTLFPITMYPFYLLGYKFKNVKVTKVRYGYFILILNIFASSLVMFLFLLKTKPYFATGDLRLVNLNSPYETSAYHPFWGILLLWITTSICLFIKYFFREKINIDEEVNPTSNKFEEIFKKLSRQAFNFLSFILFACVLIFITEYTIRGDLKDTVTTVFKPSIVFNLIFILTIYLCLTALMGRVLSSITLFLITAVLVVANYVKFKYFDEPFYPWDTYILKEGIIISKEYVNLPLILIGILIFIIAFIILLIFNKRVRSFFKPKFIKKLCPLAASLLIINGFIINTPGQVSKFWIVKSWYIGKVEMLANGLFVQNYMYLKNYDKYVLSEPSGYSMEKIKEINDRLSKEFPKSTKSDIKPDIVLIMCESFWDPTVLKGVHFSEDIMKNFNKYKKGEIVSPAIGGGTSNVEFEALTGLSTYFLGPGVLAYNVYFRRDTPGIVSVLNDNGYNTIAIHPYKAEMYNRDKVYKFLGFDEFISLDSFNADTDLKGPYVSDDRLIDKVLEILSKKDDEPKFIWVLTMQNHDPYVDKYDKLEVSVTSDKLNDEEKIILSTYAEGVRDGANSLDKLISKLENSSTPTLVYFFGDHLPRMGSLEKMYEIYDRLNPEEDPYKREFRYYVTPYASWSNFKETTSFHLPVSPAHIALEILKDSGVEYPSYFNILDGLKKDHAFLHQILSKDIDRENQYIKDYEMIEYDLILGNQYLKDFE</sequence>
<accession>A0A2K9E5C5</accession>
<keyword evidence="4 7" id="KW-0812">Transmembrane</keyword>
<dbReference type="Proteomes" id="UP000233534">
    <property type="component" value="Chromosome"/>
</dbReference>
<dbReference type="InterPro" id="IPR000917">
    <property type="entry name" value="Sulfatase_N"/>
</dbReference>
<feature type="transmembrane region" description="Helical" evidence="7">
    <location>
        <begin position="212"/>
        <end position="232"/>
    </location>
</feature>
<dbReference type="EMBL" id="CP025197">
    <property type="protein sequence ID" value="AUG57588.1"/>
    <property type="molecule type" value="Genomic_DNA"/>
</dbReference>
<dbReference type="GO" id="GO:0005886">
    <property type="term" value="C:plasma membrane"/>
    <property type="evidence" value="ECO:0007669"/>
    <property type="project" value="UniProtKB-SubCell"/>
</dbReference>
<evidence type="ECO:0000256" key="6">
    <source>
        <dbReference type="ARBA" id="ARBA00023136"/>
    </source>
</evidence>
<dbReference type="SUPFAM" id="SSF53649">
    <property type="entry name" value="Alkaline phosphatase-like"/>
    <property type="match status" value="1"/>
</dbReference>
<comment type="pathway">
    <text evidence="2">Cell wall biogenesis; lipoteichoic acid biosynthesis.</text>
</comment>
<feature type="transmembrane region" description="Helical" evidence="7">
    <location>
        <begin position="90"/>
        <end position="109"/>
    </location>
</feature>
<organism evidence="9 10">
    <name type="scientific">Acetivibrio saccincola</name>
    <dbReference type="NCBI Taxonomy" id="1677857"/>
    <lineage>
        <taxon>Bacteria</taxon>
        <taxon>Bacillati</taxon>
        <taxon>Bacillota</taxon>
        <taxon>Clostridia</taxon>
        <taxon>Eubacteriales</taxon>
        <taxon>Oscillospiraceae</taxon>
        <taxon>Acetivibrio</taxon>
    </lineage>
</organism>
<dbReference type="KEGG" id="hsc:HVS_08400"/>
<evidence type="ECO:0000313" key="10">
    <source>
        <dbReference type="Proteomes" id="UP000233534"/>
    </source>
</evidence>
<feature type="transmembrane region" description="Helical" evidence="7">
    <location>
        <begin position="293"/>
        <end position="311"/>
    </location>
</feature>
<keyword evidence="5 7" id="KW-1133">Transmembrane helix</keyword>
<name>A0A2K9E5C5_9FIRM</name>
<protein>
    <submittedName>
        <fullName evidence="9">Sulfatase</fullName>
    </submittedName>
</protein>
<dbReference type="InterPro" id="IPR050448">
    <property type="entry name" value="OpgB/LTA_synthase_biosynth"/>
</dbReference>
<dbReference type="AlphaFoldDB" id="A0A2K9E5C5"/>
<feature type="transmembrane region" description="Helical" evidence="7">
    <location>
        <begin position="20"/>
        <end position="38"/>
    </location>
</feature>
<dbReference type="Pfam" id="PF00884">
    <property type="entry name" value="Sulfatase"/>
    <property type="match status" value="1"/>
</dbReference>
<dbReference type="InterPro" id="IPR017850">
    <property type="entry name" value="Alkaline_phosphatase_core_sf"/>
</dbReference>
<feature type="transmembrane region" description="Helical" evidence="7">
    <location>
        <begin position="399"/>
        <end position="418"/>
    </location>
</feature>
<evidence type="ECO:0000313" key="9">
    <source>
        <dbReference type="EMBL" id="AUG57588.1"/>
    </source>
</evidence>
<evidence type="ECO:0000256" key="5">
    <source>
        <dbReference type="ARBA" id="ARBA00022989"/>
    </source>
</evidence>
<proteinExistence type="predicted"/>
<feature type="transmembrane region" description="Helical" evidence="7">
    <location>
        <begin position="163"/>
        <end position="184"/>
    </location>
</feature>
<feature type="transmembrane region" description="Helical" evidence="7">
    <location>
        <begin position="135"/>
        <end position="151"/>
    </location>
</feature>
<dbReference type="PANTHER" id="PTHR47371:SF3">
    <property type="entry name" value="PHOSPHOGLYCEROL TRANSFERASE I"/>
    <property type="match status" value="1"/>
</dbReference>
<evidence type="ECO:0000259" key="8">
    <source>
        <dbReference type="Pfam" id="PF00884"/>
    </source>
</evidence>
<gene>
    <name evidence="9" type="ORF">HVS_08400</name>
</gene>
<feature type="domain" description="Sulfatase N-terminal" evidence="8">
    <location>
        <begin position="493"/>
        <end position="778"/>
    </location>
</feature>